<feature type="transmembrane region" description="Helical" evidence="1">
    <location>
        <begin position="42"/>
        <end position="60"/>
    </location>
</feature>
<keyword evidence="1" id="KW-0812">Transmembrane</keyword>
<dbReference type="Proteomes" id="UP000664369">
    <property type="component" value="Unassembled WGS sequence"/>
</dbReference>
<comment type="caution">
    <text evidence="2">The sequence shown here is derived from an EMBL/GenBank/DDBJ whole genome shotgun (WGS) entry which is preliminary data.</text>
</comment>
<name>A0ABS3QAA8_9BACT</name>
<evidence type="ECO:0000256" key="1">
    <source>
        <dbReference type="SAM" id="Phobius"/>
    </source>
</evidence>
<feature type="transmembrane region" description="Helical" evidence="1">
    <location>
        <begin position="97"/>
        <end position="114"/>
    </location>
</feature>
<accession>A0ABS3QAA8</accession>
<evidence type="ECO:0000313" key="3">
    <source>
        <dbReference type="Proteomes" id="UP000664369"/>
    </source>
</evidence>
<reference evidence="2 3" key="1">
    <citation type="submission" date="2021-03" db="EMBL/GenBank/DDBJ databases">
        <authorList>
            <person name="Kim M.K."/>
        </authorList>
    </citation>
    <scope>NUCLEOTIDE SEQUENCE [LARGE SCALE GENOMIC DNA]</scope>
    <source>
        <strain evidence="2 3">BT442</strain>
    </source>
</reference>
<sequence>MPSLHQLNILVHVAFGSLALLVGLGPMLTAKGGAAHVRFGRWFLGLATGALITAVLGLAVFNFRPFLTVIVLLSVYQAYSGYRALRTRATGPTLRDGVFSAVFLVGGLTFLLLLPRIRLVWSPVVMYSTLGVLLTMTVYDLSRFGWRARWRRGAWLYEHIWKMMSTYAALLSAFTGTVLAAYQPYSQFVPSVLGSVAAWGFMGMVYWQRRKRVADLEIISG</sequence>
<feature type="transmembrane region" description="Helical" evidence="1">
    <location>
        <begin position="120"/>
        <end position="139"/>
    </location>
</feature>
<dbReference type="EMBL" id="JAGETZ010000001">
    <property type="protein sequence ID" value="MBO2008131.1"/>
    <property type="molecule type" value="Genomic_DNA"/>
</dbReference>
<evidence type="ECO:0008006" key="4">
    <source>
        <dbReference type="Google" id="ProtNLM"/>
    </source>
</evidence>
<keyword evidence="3" id="KW-1185">Reference proteome</keyword>
<feature type="transmembrane region" description="Helical" evidence="1">
    <location>
        <begin position="160"/>
        <end position="182"/>
    </location>
</feature>
<organism evidence="2 3">
    <name type="scientific">Hymenobacter negativus</name>
    <dbReference type="NCBI Taxonomy" id="2795026"/>
    <lineage>
        <taxon>Bacteria</taxon>
        <taxon>Pseudomonadati</taxon>
        <taxon>Bacteroidota</taxon>
        <taxon>Cytophagia</taxon>
        <taxon>Cytophagales</taxon>
        <taxon>Hymenobacteraceae</taxon>
        <taxon>Hymenobacter</taxon>
    </lineage>
</organism>
<gene>
    <name evidence="2" type="ORF">J4E00_03655</name>
</gene>
<proteinExistence type="predicted"/>
<feature type="transmembrane region" description="Helical" evidence="1">
    <location>
        <begin position="6"/>
        <end position="30"/>
    </location>
</feature>
<keyword evidence="1" id="KW-1133">Transmembrane helix</keyword>
<dbReference type="RefSeq" id="WP_208173648.1">
    <property type="nucleotide sequence ID" value="NZ_JAGETZ010000001.1"/>
</dbReference>
<protein>
    <recommendedName>
        <fullName evidence="4">DUF2306 domain-containing protein</fullName>
    </recommendedName>
</protein>
<keyword evidence="1" id="KW-0472">Membrane</keyword>
<feature type="transmembrane region" description="Helical" evidence="1">
    <location>
        <begin position="188"/>
        <end position="207"/>
    </location>
</feature>
<evidence type="ECO:0000313" key="2">
    <source>
        <dbReference type="EMBL" id="MBO2008131.1"/>
    </source>
</evidence>
<feature type="transmembrane region" description="Helical" evidence="1">
    <location>
        <begin position="66"/>
        <end position="85"/>
    </location>
</feature>